<accession>A0AAV7WAF2</accession>
<evidence type="ECO:0000313" key="2">
    <source>
        <dbReference type="EMBL" id="KAJ1210967.1"/>
    </source>
</evidence>
<organism evidence="2 3">
    <name type="scientific">Pleurodeles waltl</name>
    <name type="common">Iberian ribbed newt</name>
    <dbReference type="NCBI Taxonomy" id="8319"/>
    <lineage>
        <taxon>Eukaryota</taxon>
        <taxon>Metazoa</taxon>
        <taxon>Chordata</taxon>
        <taxon>Craniata</taxon>
        <taxon>Vertebrata</taxon>
        <taxon>Euteleostomi</taxon>
        <taxon>Amphibia</taxon>
        <taxon>Batrachia</taxon>
        <taxon>Caudata</taxon>
        <taxon>Salamandroidea</taxon>
        <taxon>Salamandridae</taxon>
        <taxon>Pleurodelinae</taxon>
        <taxon>Pleurodeles</taxon>
    </lineage>
</organism>
<dbReference type="Pfam" id="PF00078">
    <property type="entry name" value="RVT_1"/>
    <property type="match status" value="1"/>
</dbReference>
<evidence type="ECO:0000313" key="3">
    <source>
        <dbReference type="Proteomes" id="UP001066276"/>
    </source>
</evidence>
<dbReference type="CDD" id="cd01650">
    <property type="entry name" value="RT_nLTR_like"/>
    <property type="match status" value="1"/>
</dbReference>
<dbReference type="PANTHER" id="PTHR19446">
    <property type="entry name" value="REVERSE TRANSCRIPTASES"/>
    <property type="match status" value="1"/>
</dbReference>
<name>A0AAV7WAF2_PLEWA</name>
<comment type="caution">
    <text evidence="2">The sequence shown here is derived from an EMBL/GenBank/DDBJ whole genome shotgun (WGS) entry which is preliminary data.</text>
</comment>
<dbReference type="EMBL" id="JANPWB010000002">
    <property type="protein sequence ID" value="KAJ1210967.1"/>
    <property type="molecule type" value="Genomic_DNA"/>
</dbReference>
<feature type="domain" description="Reverse transcriptase" evidence="1">
    <location>
        <begin position="196"/>
        <end position="402"/>
    </location>
</feature>
<keyword evidence="3" id="KW-1185">Reference proteome</keyword>
<proteinExistence type="predicted"/>
<dbReference type="Proteomes" id="UP001066276">
    <property type="component" value="Chromosome 1_2"/>
</dbReference>
<reference evidence="2" key="1">
    <citation type="journal article" date="2022" name="bioRxiv">
        <title>Sequencing and chromosome-scale assembly of the giantPleurodeles waltlgenome.</title>
        <authorList>
            <person name="Brown T."/>
            <person name="Elewa A."/>
            <person name="Iarovenko S."/>
            <person name="Subramanian E."/>
            <person name="Araus A.J."/>
            <person name="Petzold A."/>
            <person name="Susuki M."/>
            <person name="Suzuki K.-i.T."/>
            <person name="Hayashi T."/>
            <person name="Toyoda A."/>
            <person name="Oliveira C."/>
            <person name="Osipova E."/>
            <person name="Leigh N.D."/>
            <person name="Simon A."/>
            <person name="Yun M.H."/>
        </authorList>
    </citation>
    <scope>NUCLEOTIDE SEQUENCE</scope>
    <source>
        <strain evidence="2">20211129_DDA</strain>
        <tissue evidence="2">Liver</tissue>
    </source>
</reference>
<gene>
    <name evidence="2" type="ORF">NDU88_006329</name>
</gene>
<sequence>MSLCVRRSLHKEVITLERDMRALQKEIAQHKMPYECLHDKRKLYDEADLRLRRHDCNYYLTRLHAEGDRSSQLLRWLIHEEWQHTLIGTIKLADGTMVSSQDAINDAFREYYTVLYQTQPTYNTQQLELFLSETPLAKLFSLNKEALEEPLRLEEINLAIAQIARSKTPGTGGLPIEYYATYSAHLSSPLLSVFEEAWARRILPASQREALIVILPKPGREHTDVRSYRPLSLLNLDCKVLGKVLANRLASIIHTLVHEDQNGFIPGFIPSSNTFLSIRRLLSILSDTPSEAYSSVALSLDIEKAFNTLSWEFIFATLKHMSFGQGFVRWVQTLYANQTARVKTGGLISESFPIGREARQGCPLSLLLFALVMEPLSAQLRIKNHTMGGPQDGDVSYHIALR</sequence>
<dbReference type="InterPro" id="IPR000477">
    <property type="entry name" value="RT_dom"/>
</dbReference>
<protein>
    <recommendedName>
        <fullName evidence="1">Reverse transcriptase domain-containing protein</fullName>
    </recommendedName>
</protein>
<evidence type="ECO:0000259" key="1">
    <source>
        <dbReference type="PROSITE" id="PS50878"/>
    </source>
</evidence>
<dbReference type="PROSITE" id="PS50878">
    <property type="entry name" value="RT_POL"/>
    <property type="match status" value="1"/>
</dbReference>
<dbReference type="AlphaFoldDB" id="A0AAV7WAF2"/>